<name>A0A6D2JVG3_9BRAS</name>
<keyword evidence="3" id="KW-1185">Reference proteome</keyword>
<dbReference type="AlphaFoldDB" id="A0A6D2JVG3"/>
<organism evidence="2 3">
    <name type="scientific">Microthlaspi erraticum</name>
    <dbReference type="NCBI Taxonomy" id="1685480"/>
    <lineage>
        <taxon>Eukaryota</taxon>
        <taxon>Viridiplantae</taxon>
        <taxon>Streptophyta</taxon>
        <taxon>Embryophyta</taxon>
        <taxon>Tracheophyta</taxon>
        <taxon>Spermatophyta</taxon>
        <taxon>Magnoliopsida</taxon>
        <taxon>eudicotyledons</taxon>
        <taxon>Gunneridae</taxon>
        <taxon>Pentapetalae</taxon>
        <taxon>rosids</taxon>
        <taxon>malvids</taxon>
        <taxon>Brassicales</taxon>
        <taxon>Brassicaceae</taxon>
        <taxon>Coluteocarpeae</taxon>
        <taxon>Microthlaspi</taxon>
    </lineage>
</organism>
<dbReference type="NCBIfam" id="TIGR01640">
    <property type="entry name" value="F_box_assoc_1"/>
    <property type="match status" value="1"/>
</dbReference>
<dbReference type="SMART" id="SM00256">
    <property type="entry name" value="FBOX"/>
    <property type="match status" value="1"/>
</dbReference>
<dbReference type="Pfam" id="PF07734">
    <property type="entry name" value="FBA_1"/>
    <property type="match status" value="1"/>
</dbReference>
<evidence type="ECO:0000313" key="3">
    <source>
        <dbReference type="Proteomes" id="UP000467841"/>
    </source>
</evidence>
<dbReference type="SUPFAM" id="SSF50965">
    <property type="entry name" value="Galactose oxidase, central domain"/>
    <property type="match status" value="1"/>
</dbReference>
<accession>A0A6D2JVG3</accession>
<dbReference type="InterPro" id="IPR050796">
    <property type="entry name" value="SCF_F-box_component"/>
</dbReference>
<comment type="caution">
    <text evidence="2">The sequence shown here is derived from an EMBL/GenBank/DDBJ whole genome shotgun (WGS) entry which is preliminary data.</text>
</comment>
<dbReference type="PROSITE" id="PS50181">
    <property type="entry name" value="FBOX"/>
    <property type="match status" value="1"/>
</dbReference>
<dbReference type="InterPro" id="IPR011043">
    <property type="entry name" value="Gal_Oxase/kelch_b-propeller"/>
</dbReference>
<proteinExistence type="predicted"/>
<dbReference type="SUPFAM" id="SSF81383">
    <property type="entry name" value="F-box domain"/>
    <property type="match status" value="1"/>
</dbReference>
<dbReference type="InterPro" id="IPR001810">
    <property type="entry name" value="F-box_dom"/>
</dbReference>
<evidence type="ECO:0000259" key="1">
    <source>
        <dbReference type="PROSITE" id="PS50181"/>
    </source>
</evidence>
<feature type="domain" description="F-box" evidence="1">
    <location>
        <begin position="1"/>
        <end position="46"/>
    </location>
</feature>
<sequence>MMIADLPQDLESIILSRVPAKAQRQVRFTCKRWNALFKDPKFLKNIDKARTQVILKIDLKFYSGIINLHGIHNSFDHSSLEFTGELQSLKASKHVEIFDMFHCDGLLLCTANYDRLVVWNPCTGQSKRIDPINRIRGYFTKKYILGYENNKSSTGSYKIVCFILDSDIWRQHCFTRVEIYESNSGSWRVLDDVIHPYRFLNVSRGMFNASRGVSLKGNTYWFDIYNEYHRDSSIVMFDFTTEKLGRLSLPFTRHNYETVVLSVVREEKLAVLRYDNGSLEMKIWLTTNTKIDEAKDLSWSEFLVVDLGKVMVQSMNRSVSFLVVDEENKMVVCCDHFYMFSEEHTRIYIVGEHMHKLVYEKETTKRTPDYLPLLLSYVPSLAHI</sequence>
<dbReference type="OrthoDB" id="1867629at2759"/>
<dbReference type="PANTHER" id="PTHR31672:SF8">
    <property type="entry name" value="F-BOX DOMAIN-CONTAINING PROTEIN"/>
    <property type="match status" value="1"/>
</dbReference>
<dbReference type="InterPro" id="IPR017451">
    <property type="entry name" value="F-box-assoc_interact_dom"/>
</dbReference>
<dbReference type="InterPro" id="IPR036047">
    <property type="entry name" value="F-box-like_dom_sf"/>
</dbReference>
<evidence type="ECO:0000313" key="2">
    <source>
        <dbReference type="EMBL" id="CAA7045773.1"/>
    </source>
</evidence>
<protein>
    <recommendedName>
        <fullName evidence="1">F-box domain-containing protein</fullName>
    </recommendedName>
</protein>
<dbReference type="EMBL" id="CACVBM020001329">
    <property type="protein sequence ID" value="CAA7045773.1"/>
    <property type="molecule type" value="Genomic_DNA"/>
</dbReference>
<dbReference type="Pfam" id="PF00646">
    <property type="entry name" value="F-box"/>
    <property type="match status" value="1"/>
</dbReference>
<dbReference type="InterPro" id="IPR006527">
    <property type="entry name" value="F-box-assoc_dom_typ1"/>
</dbReference>
<dbReference type="Proteomes" id="UP000467841">
    <property type="component" value="Unassembled WGS sequence"/>
</dbReference>
<dbReference type="PANTHER" id="PTHR31672">
    <property type="entry name" value="BNACNNG10540D PROTEIN"/>
    <property type="match status" value="1"/>
</dbReference>
<gene>
    <name evidence="2" type="ORF">MERR_LOCUS33008</name>
</gene>
<reference evidence="2" key="1">
    <citation type="submission" date="2020-01" db="EMBL/GenBank/DDBJ databases">
        <authorList>
            <person name="Mishra B."/>
        </authorList>
    </citation>
    <scope>NUCLEOTIDE SEQUENCE [LARGE SCALE GENOMIC DNA]</scope>
</reference>
<dbReference type="Gene3D" id="1.20.1280.50">
    <property type="match status" value="1"/>
</dbReference>